<organism evidence="5 6">
    <name type="scientific">Cyclopterus lumpus</name>
    <name type="common">Lumpsucker</name>
    <dbReference type="NCBI Taxonomy" id="8103"/>
    <lineage>
        <taxon>Eukaryota</taxon>
        <taxon>Metazoa</taxon>
        <taxon>Chordata</taxon>
        <taxon>Craniata</taxon>
        <taxon>Vertebrata</taxon>
        <taxon>Euteleostomi</taxon>
        <taxon>Actinopterygii</taxon>
        <taxon>Neopterygii</taxon>
        <taxon>Teleostei</taxon>
        <taxon>Neoteleostei</taxon>
        <taxon>Acanthomorphata</taxon>
        <taxon>Eupercaria</taxon>
        <taxon>Perciformes</taxon>
        <taxon>Cottioidei</taxon>
        <taxon>Cottales</taxon>
        <taxon>Cyclopteridae</taxon>
        <taxon>Cyclopterus</taxon>
    </lineage>
</organism>
<keyword evidence="6" id="KW-1185">Reference proteome</keyword>
<dbReference type="InterPro" id="IPR001881">
    <property type="entry name" value="EGF-like_Ca-bd_dom"/>
</dbReference>
<protein>
    <submittedName>
        <fullName evidence="5">Cysteine-rich with EGF-like domains 2</fullName>
    </submittedName>
</protein>
<reference evidence="5" key="1">
    <citation type="submission" date="2025-08" db="UniProtKB">
        <authorList>
            <consortium name="Ensembl"/>
        </authorList>
    </citation>
    <scope>IDENTIFICATION</scope>
</reference>
<dbReference type="PROSITE" id="PS50026">
    <property type="entry name" value="EGF_3"/>
    <property type="match status" value="1"/>
</dbReference>
<dbReference type="Gene3D" id="2.10.25.10">
    <property type="entry name" value="Laminin"/>
    <property type="match status" value="1"/>
</dbReference>
<feature type="domain" description="EGF-like" evidence="4">
    <location>
        <begin position="167"/>
        <end position="206"/>
    </location>
</feature>
<comment type="caution">
    <text evidence="3">Lacks conserved residue(s) required for the propagation of feature annotation.</text>
</comment>
<dbReference type="SUPFAM" id="SSF57196">
    <property type="entry name" value="EGF/Laminin"/>
    <property type="match status" value="1"/>
</dbReference>
<dbReference type="InterPro" id="IPR049883">
    <property type="entry name" value="NOTCH1_EGF-like"/>
</dbReference>
<dbReference type="AlphaFoldDB" id="A0A8C2XUN1"/>
<keyword evidence="1 3" id="KW-0245">EGF-like domain</keyword>
<dbReference type="InterPro" id="IPR009030">
    <property type="entry name" value="Growth_fac_rcpt_cys_sf"/>
</dbReference>
<dbReference type="Proteomes" id="UP000694565">
    <property type="component" value="Unplaced"/>
</dbReference>
<dbReference type="InterPro" id="IPR018097">
    <property type="entry name" value="EGF_Ca-bd_CS"/>
</dbReference>
<dbReference type="InterPro" id="IPR000742">
    <property type="entry name" value="EGF"/>
</dbReference>
<evidence type="ECO:0000313" key="5">
    <source>
        <dbReference type="Ensembl" id="ENSCLMP00005021464.1"/>
    </source>
</evidence>
<name>A0A8C2XUN1_CYCLU</name>
<dbReference type="Pfam" id="PF07645">
    <property type="entry name" value="EGF_CA"/>
    <property type="match status" value="2"/>
</dbReference>
<dbReference type="SMART" id="SM00179">
    <property type="entry name" value="EGF_CA"/>
    <property type="match status" value="2"/>
</dbReference>
<reference evidence="5" key="2">
    <citation type="submission" date="2025-09" db="UniProtKB">
        <authorList>
            <consortium name="Ensembl"/>
        </authorList>
    </citation>
    <scope>IDENTIFICATION</scope>
</reference>
<proteinExistence type="predicted"/>
<evidence type="ECO:0000313" key="6">
    <source>
        <dbReference type="Proteomes" id="UP000694565"/>
    </source>
</evidence>
<dbReference type="Ensembl" id="ENSCLMT00005022527.1">
    <property type="protein sequence ID" value="ENSCLMP00005021464.1"/>
    <property type="gene ID" value="ENSCLMG00005010537.1"/>
</dbReference>
<evidence type="ECO:0000256" key="3">
    <source>
        <dbReference type="PROSITE-ProRule" id="PRU00076"/>
    </source>
</evidence>
<evidence type="ECO:0000256" key="1">
    <source>
        <dbReference type="ARBA" id="ARBA00022536"/>
    </source>
</evidence>
<accession>A0A8C2XUN1</accession>
<dbReference type="GO" id="GO:0005509">
    <property type="term" value="F:calcium ion binding"/>
    <property type="evidence" value="ECO:0007669"/>
    <property type="project" value="InterPro"/>
</dbReference>
<dbReference type="PROSITE" id="PS01187">
    <property type="entry name" value="EGF_CA"/>
    <property type="match status" value="1"/>
</dbReference>
<dbReference type="SUPFAM" id="SSF57184">
    <property type="entry name" value="Growth factor receptor domain"/>
    <property type="match status" value="1"/>
</dbReference>
<sequence>MLDLMQKKSCVGGSEWPCHGKWTLRWRRGLAEATESAGCDNGYDGDSCASTASTVTLHEVEERDTFSLCTGCHSSCKTCTGEKKTEAKSVFCVHRCLPHCSASHAVTDVNECSADPSPCGEEQYCVNTDGSYSCAGCDNMCSGCTGAGPDKCRACASGFVLCCVFPDIDECSQPEPVCTKEHEQCVNTKGSHVCACSSGYEEQEGECVPTLHPGED</sequence>
<dbReference type="GeneTree" id="ENSGT00940000160071"/>
<evidence type="ECO:0000259" key="4">
    <source>
        <dbReference type="PROSITE" id="PS50026"/>
    </source>
</evidence>
<evidence type="ECO:0000256" key="2">
    <source>
        <dbReference type="ARBA" id="ARBA00023157"/>
    </source>
</evidence>
<keyword evidence="2" id="KW-1015">Disulfide bond</keyword>